<keyword evidence="4" id="KW-1185">Reference proteome</keyword>
<evidence type="ECO:0000313" key="4">
    <source>
        <dbReference type="Proteomes" id="UP000318733"/>
    </source>
</evidence>
<feature type="domain" description="BAAT/Acyl-CoA thioester hydrolase C-terminal" evidence="2">
    <location>
        <begin position="156"/>
        <end position="213"/>
    </location>
</feature>
<dbReference type="Proteomes" id="UP000318733">
    <property type="component" value="Unassembled WGS sequence"/>
</dbReference>
<keyword evidence="1" id="KW-0732">Signal</keyword>
<dbReference type="InterPro" id="IPR029058">
    <property type="entry name" value="AB_hydrolase_fold"/>
</dbReference>
<comment type="caution">
    <text evidence="3">The sequence shown here is derived from an EMBL/GenBank/DDBJ whole genome shotgun (WGS) entry which is preliminary data.</text>
</comment>
<evidence type="ECO:0000313" key="3">
    <source>
        <dbReference type="EMBL" id="TSJ43372.1"/>
    </source>
</evidence>
<proteinExistence type="predicted"/>
<dbReference type="EMBL" id="VLPK01000001">
    <property type="protein sequence ID" value="TSJ43372.1"/>
    <property type="molecule type" value="Genomic_DNA"/>
</dbReference>
<feature type="chain" id="PRO_5021729018" description="BAAT/Acyl-CoA thioester hydrolase C-terminal domain-containing protein" evidence="1">
    <location>
        <begin position="21"/>
        <end position="348"/>
    </location>
</feature>
<dbReference type="OrthoDB" id="1118238at2"/>
<sequence length="348" mass="39300">MLYKKFLPILSFSFIILALAGKAQPVKPADHGLKEFTLKDAKLGLIRFYVDTVNIKKKQPLFIEINGSGGLPLCIFIKGKGFGSIYNTLNEQLKAVTQKDYHYIILGKPGTPFCDTIKTNDDAKHFDAHKLIDNYKYSAEYTRQLSLGWRVNATKKVISYLISHDYWDGTKIAAYGYSEGGQVVPSLAVADKRITHVIDVVGSGLNQFYDNIMAWRLKAAKGEVSYQKAQDSIDVELKKIKEIYADPTNTQLEYAGHTYKRWASFGLNPSFEKLRLLNIPIYMIVATADENSPIYGLDYVPLEFIRLGKTNLTYEPCVGCDHYLNNVDTAKASVHENYNAKILKWLAQ</sequence>
<dbReference type="InterPro" id="IPR014940">
    <property type="entry name" value="BAAT_C"/>
</dbReference>
<evidence type="ECO:0000256" key="1">
    <source>
        <dbReference type="SAM" id="SignalP"/>
    </source>
</evidence>
<accession>A0A556MU72</accession>
<reference evidence="3 4" key="1">
    <citation type="submission" date="2019-07" db="EMBL/GenBank/DDBJ databases">
        <authorList>
            <person name="Huq M.A."/>
        </authorList>
    </citation>
    <scope>NUCLEOTIDE SEQUENCE [LARGE SCALE GENOMIC DNA]</scope>
    <source>
        <strain evidence="3 4">MAH-19</strain>
    </source>
</reference>
<feature type="signal peptide" evidence="1">
    <location>
        <begin position="1"/>
        <end position="20"/>
    </location>
</feature>
<evidence type="ECO:0000259" key="2">
    <source>
        <dbReference type="Pfam" id="PF08840"/>
    </source>
</evidence>
<gene>
    <name evidence="3" type="ORF">FO440_04030</name>
</gene>
<name>A0A556MU72_9SPHI</name>
<protein>
    <recommendedName>
        <fullName evidence="2">BAAT/Acyl-CoA thioester hydrolase C-terminal domain-containing protein</fullName>
    </recommendedName>
</protein>
<dbReference type="Pfam" id="PF08840">
    <property type="entry name" value="BAAT_C"/>
    <property type="match status" value="1"/>
</dbReference>
<dbReference type="Gene3D" id="3.40.50.1820">
    <property type="entry name" value="alpha/beta hydrolase"/>
    <property type="match status" value="1"/>
</dbReference>
<dbReference type="AlphaFoldDB" id="A0A556MU72"/>
<dbReference type="SUPFAM" id="SSF53474">
    <property type="entry name" value="alpha/beta-Hydrolases"/>
    <property type="match status" value="1"/>
</dbReference>
<organism evidence="3 4">
    <name type="scientific">Mucilaginibacter corticis</name>
    <dbReference type="NCBI Taxonomy" id="2597670"/>
    <lineage>
        <taxon>Bacteria</taxon>
        <taxon>Pseudomonadati</taxon>
        <taxon>Bacteroidota</taxon>
        <taxon>Sphingobacteriia</taxon>
        <taxon>Sphingobacteriales</taxon>
        <taxon>Sphingobacteriaceae</taxon>
        <taxon>Mucilaginibacter</taxon>
    </lineage>
</organism>
<dbReference type="RefSeq" id="WP_144246937.1">
    <property type="nucleotide sequence ID" value="NZ_VLPK01000001.1"/>
</dbReference>